<evidence type="ECO:0000313" key="3">
    <source>
        <dbReference type="EMBL" id="GAA0523885.1"/>
    </source>
</evidence>
<name>A0ABP3MNH5_9DEIO</name>
<dbReference type="EMBL" id="BAAADB010000034">
    <property type="protein sequence ID" value="GAA0523885.1"/>
    <property type="molecule type" value="Genomic_DNA"/>
</dbReference>
<sequence>MRILLGTCVLLSCGIVACSTKPDGNSQAQTSSATQAVAAETSQPPRTPSVEVTFSDDSGQNIRSAVNETLPRYGFEEDFTRLHVDEGGRSLAVIHPVDPQARANKRYAREALNEGKFDITLTKFMSNKVRRFAKGVEFTTMRGELVRATHYSQMIVLENRKRKERLLFLSLTNEYEGVGPDAVYFANADDAEPILIGYTCPSGQNDKYPYNSACLESEDLDPREAVYNFYNDL</sequence>
<feature type="signal peptide" evidence="2">
    <location>
        <begin position="1"/>
        <end position="17"/>
    </location>
</feature>
<proteinExistence type="predicted"/>
<organism evidence="3 4">
    <name type="scientific">Deinococcus depolymerans</name>
    <dbReference type="NCBI Taxonomy" id="392408"/>
    <lineage>
        <taxon>Bacteria</taxon>
        <taxon>Thermotogati</taxon>
        <taxon>Deinococcota</taxon>
        <taxon>Deinococci</taxon>
        <taxon>Deinococcales</taxon>
        <taxon>Deinococcaceae</taxon>
        <taxon>Deinococcus</taxon>
    </lineage>
</organism>
<evidence type="ECO:0000256" key="2">
    <source>
        <dbReference type="SAM" id="SignalP"/>
    </source>
</evidence>
<keyword evidence="2" id="KW-0732">Signal</keyword>
<dbReference type="RefSeq" id="WP_343761496.1">
    <property type="nucleotide sequence ID" value="NZ_BAAADB010000034.1"/>
</dbReference>
<gene>
    <name evidence="3" type="ORF">GCM10008937_34240</name>
</gene>
<evidence type="ECO:0000256" key="1">
    <source>
        <dbReference type="SAM" id="MobiDB-lite"/>
    </source>
</evidence>
<protein>
    <submittedName>
        <fullName evidence="3">Uncharacterized protein</fullName>
    </submittedName>
</protein>
<accession>A0ABP3MNH5</accession>
<feature type="region of interest" description="Disordered" evidence="1">
    <location>
        <begin position="22"/>
        <end position="48"/>
    </location>
</feature>
<feature type="chain" id="PRO_5046885873" evidence="2">
    <location>
        <begin position="18"/>
        <end position="233"/>
    </location>
</feature>
<evidence type="ECO:0000313" key="4">
    <source>
        <dbReference type="Proteomes" id="UP001500191"/>
    </source>
</evidence>
<comment type="caution">
    <text evidence="3">The sequence shown here is derived from an EMBL/GenBank/DDBJ whole genome shotgun (WGS) entry which is preliminary data.</text>
</comment>
<dbReference type="Proteomes" id="UP001500191">
    <property type="component" value="Unassembled WGS sequence"/>
</dbReference>
<dbReference type="PROSITE" id="PS51257">
    <property type="entry name" value="PROKAR_LIPOPROTEIN"/>
    <property type="match status" value="1"/>
</dbReference>
<feature type="compositionally biased region" description="Low complexity" evidence="1">
    <location>
        <begin position="26"/>
        <end position="43"/>
    </location>
</feature>
<reference evidence="4" key="1">
    <citation type="journal article" date="2019" name="Int. J. Syst. Evol. Microbiol.">
        <title>The Global Catalogue of Microorganisms (GCM) 10K type strain sequencing project: providing services to taxonomists for standard genome sequencing and annotation.</title>
        <authorList>
            <consortium name="The Broad Institute Genomics Platform"/>
            <consortium name="The Broad Institute Genome Sequencing Center for Infectious Disease"/>
            <person name="Wu L."/>
            <person name="Ma J."/>
        </authorList>
    </citation>
    <scope>NUCLEOTIDE SEQUENCE [LARGE SCALE GENOMIC DNA]</scope>
    <source>
        <strain evidence="4">JCM 14368</strain>
    </source>
</reference>
<keyword evidence="4" id="KW-1185">Reference proteome</keyword>